<evidence type="ECO:0000256" key="3">
    <source>
        <dbReference type="ARBA" id="ARBA00023295"/>
    </source>
</evidence>
<name>A0A1I5MV44_9ACTN</name>
<reference evidence="6" key="1">
    <citation type="submission" date="2016-10" db="EMBL/GenBank/DDBJ databases">
        <authorList>
            <person name="Varghese N."/>
            <person name="Submissions S."/>
        </authorList>
    </citation>
    <scope>NUCLEOTIDE SEQUENCE [LARGE SCALE GENOMIC DNA]</scope>
    <source>
        <strain evidence="6">DSM 44208</strain>
    </source>
</reference>
<gene>
    <name evidence="5" type="ORF">SAMN05660464_2145</name>
</gene>
<comment type="similarity">
    <text evidence="1">Belongs to the glycosyl hydrolase 39 family.</text>
</comment>
<dbReference type="AlphaFoldDB" id="A0A1I5MV44"/>
<accession>A0A1I5MV44</accession>
<keyword evidence="3" id="KW-0326">Glycosidase</keyword>
<evidence type="ECO:0000256" key="1">
    <source>
        <dbReference type="ARBA" id="ARBA00008875"/>
    </source>
</evidence>
<dbReference type="InterPro" id="IPR017853">
    <property type="entry name" value="GH"/>
</dbReference>
<feature type="domain" description="Glycosyl hydrolases family 39 N-terminal catalytic" evidence="4">
    <location>
        <begin position="97"/>
        <end position="330"/>
    </location>
</feature>
<keyword evidence="2" id="KW-0378">Hydrolase</keyword>
<dbReference type="InterPro" id="IPR051923">
    <property type="entry name" value="Glycosyl_Hydrolase_39"/>
</dbReference>
<proteinExistence type="inferred from homology"/>
<dbReference type="GO" id="GO:0004553">
    <property type="term" value="F:hydrolase activity, hydrolyzing O-glycosyl compounds"/>
    <property type="evidence" value="ECO:0007669"/>
    <property type="project" value="TreeGrafter"/>
</dbReference>
<evidence type="ECO:0000259" key="4">
    <source>
        <dbReference type="Pfam" id="PF01229"/>
    </source>
</evidence>
<dbReference type="InterPro" id="IPR049166">
    <property type="entry name" value="GH39_cat"/>
</dbReference>
<evidence type="ECO:0000313" key="6">
    <source>
        <dbReference type="Proteomes" id="UP000198857"/>
    </source>
</evidence>
<dbReference type="Proteomes" id="UP000198857">
    <property type="component" value="Unassembled WGS sequence"/>
</dbReference>
<dbReference type="PANTHER" id="PTHR12631">
    <property type="entry name" value="ALPHA-L-IDURONIDASE"/>
    <property type="match status" value="1"/>
</dbReference>
<dbReference type="Gene3D" id="3.20.20.80">
    <property type="entry name" value="Glycosidases"/>
    <property type="match status" value="1"/>
</dbReference>
<evidence type="ECO:0000313" key="5">
    <source>
        <dbReference type="EMBL" id="SFP12891.1"/>
    </source>
</evidence>
<protein>
    <recommendedName>
        <fullName evidence="4">Glycosyl hydrolases family 39 N-terminal catalytic domain-containing protein</fullName>
    </recommendedName>
</protein>
<dbReference type="STRING" id="1523247.SAMN05660464_2145"/>
<dbReference type="EMBL" id="FOWQ01000003">
    <property type="protein sequence ID" value="SFP12891.1"/>
    <property type="molecule type" value="Genomic_DNA"/>
</dbReference>
<organism evidence="5 6">
    <name type="scientific">Geodermatophilus dictyosporus</name>
    <dbReference type="NCBI Taxonomy" id="1523247"/>
    <lineage>
        <taxon>Bacteria</taxon>
        <taxon>Bacillati</taxon>
        <taxon>Actinomycetota</taxon>
        <taxon>Actinomycetes</taxon>
        <taxon>Geodermatophilales</taxon>
        <taxon>Geodermatophilaceae</taxon>
        <taxon>Geodermatophilus</taxon>
    </lineage>
</organism>
<dbReference type="SUPFAM" id="SSF51445">
    <property type="entry name" value="(Trans)glycosidases"/>
    <property type="match status" value="1"/>
</dbReference>
<dbReference type="Pfam" id="PF01229">
    <property type="entry name" value="Glyco_hydro_39"/>
    <property type="match status" value="1"/>
</dbReference>
<evidence type="ECO:0000256" key="2">
    <source>
        <dbReference type="ARBA" id="ARBA00022801"/>
    </source>
</evidence>
<sequence>MRYVGPRPLNQGLSFWMASVCLLLTAIGGWPAGVLSSPRPPVPGLTVGVTHTQYSVDSSTPARAAGRALDVLRDVAPVQNQHLMGWGALNPEPSPGHYDFASLDRRMELITRTGAEPVLTLCCAPDWMKGGPAGSTDWSRIEEAPRPEHFDDFARLAQVAAQRYPHVHRFVVWNELKGFYDRAANDWDVAAYTDLYNRVYTAVKEVRPDALVGGPYVIVDSWASEWAGGHRSALEGPWGTVDQRSLDVIQYWLRHAAGADFVALDGGTHTHDQGLITDDFLATGKLSIVTEWVRARTDLPIWWVELGAECSDGSAPAADPRRAAVMVHALVAVAHAGGSAAILWRPREDPDRTTVALFSDTSSPDGGSPLPLSSLLAVVGEQLRRDPQQVVATWHSSSSLWTLVTPGWSITWSADTGLRILEA</sequence>
<keyword evidence="6" id="KW-1185">Reference proteome</keyword>
<dbReference type="PANTHER" id="PTHR12631:SF10">
    <property type="entry name" value="BETA-XYLOSIDASE-LIKE PROTEIN-RELATED"/>
    <property type="match status" value="1"/>
</dbReference>